<keyword evidence="3" id="KW-0560">Oxidoreductase</keyword>
<evidence type="ECO:0000256" key="2">
    <source>
        <dbReference type="ARBA" id="ARBA00022964"/>
    </source>
</evidence>
<dbReference type="InterPro" id="IPR007803">
    <property type="entry name" value="Asp/Arg/Pro-Hydrxlase"/>
</dbReference>
<dbReference type="PANTHER" id="PTHR46332">
    <property type="entry name" value="ASPARTATE BETA-HYDROXYLASE DOMAIN-CONTAINING PROTEIN 2"/>
    <property type="match status" value="1"/>
</dbReference>
<dbReference type="PANTHER" id="PTHR46332:SF5">
    <property type="entry name" value="ASPARTATE BETA-HYDROXYLASE DOMAIN CONTAINING 2"/>
    <property type="match status" value="1"/>
</dbReference>
<name>A0AAE4K9Q1_9BURK</name>
<evidence type="ECO:0000256" key="3">
    <source>
        <dbReference type="ARBA" id="ARBA00023002"/>
    </source>
</evidence>
<organism evidence="5">
    <name type="scientific">Herbaspirillum huttiense subsp. nephrolepidis</name>
    <dbReference type="NCBI Taxonomy" id="3075126"/>
    <lineage>
        <taxon>Bacteria</taxon>
        <taxon>Pseudomonadati</taxon>
        <taxon>Pseudomonadota</taxon>
        <taxon>Betaproteobacteria</taxon>
        <taxon>Burkholderiales</taxon>
        <taxon>Oxalobacteraceae</taxon>
        <taxon>Herbaspirillum</taxon>
    </lineage>
</organism>
<comment type="similarity">
    <text evidence="1">Belongs to the aspartyl/asparaginyl beta-hydroxylase family.</text>
</comment>
<dbReference type="Pfam" id="PF05118">
    <property type="entry name" value="Asp_Arg_Hydrox"/>
    <property type="match status" value="1"/>
</dbReference>
<dbReference type="RefSeq" id="WP_310838417.1">
    <property type="nucleotide sequence ID" value="NZ_JAVLSM010000014.1"/>
</dbReference>
<sequence>MPPFQYIASHLHLRPLEEHWQSIRDEYLQAAHRVVEWPEKDLHNGLWDVLGVHYPDQRMPGEMLCPVTHAIVRQIPGLFMAGFSVLRPGAMILPHRGAVEGVWRVHLGLICPPGAWLEVEGQRHVAREGKIVVFDDLRIHAAANQDDSDRVVLIVDVWKDGHSP</sequence>
<dbReference type="InterPro" id="IPR051821">
    <property type="entry name" value="Asp/Asn_beta-hydroxylase"/>
</dbReference>
<evidence type="ECO:0000259" key="4">
    <source>
        <dbReference type="Pfam" id="PF05118"/>
    </source>
</evidence>
<reference evidence="5" key="1">
    <citation type="submission" date="2023-02" db="EMBL/GenBank/DDBJ databases">
        <title>Description of Herbaspirillum huttiense subsp. nephrolepsisexaltata and Herbaspirillum huttiense subsp. lycopersicon.</title>
        <authorList>
            <person name="Poudel M."/>
            <person name="Sharma A."/>
            <person name="Goss E."/>
            <person name="Tapia J.H."/>
            <person name="Harmon C.M."/>
            <person name="Jones J.B."/>
        </authorList>
    </citation>
    <scope>NUCLEOTIDE SEQUENCE</scope>
    <source>
        <strain evidence="5">NC40101</strain>
    </source>
</reference>
<evidence type="ECO:0000313" key="5">
    <source>
        <dbReference type="EMBL" id="MDT0338916.1"/>
    </source>
</evidence>
<accession>A0AAE4K9Q1</accession>
<dbReference type="SUPFAM" id="SSF51197">
    <property type="entry name" value="Clavaminate synthase-like"/>
    <property type="match status" value="1"/>
</dbReference>
<keyword evidence="2" id="KW-0223">Dioxygenase</keyword>
<dbReference type="Gene3D" id="2.60.120.330">
    <property type="entry name" value="B-lactam Antibiotic, Isopenicillin N Synthase, Chain"/>
    <property type="match status" value="1"/>
</dbReference>
<protein>
    <submittedName>
        <fullName evidence="5">Aspartyl/asparaginyl beta-hydroxylase domain-containing protein</fullName>
    </submittedName>
</protein>
<gene>
    <name evidence="5" type="ORF">RJN63_18920</name>
</gene>
<dbReference type="AlphaFoldDB" id="A0AAE4K9Q1"/>
<feature type="domain" description="Aspartyl/asparaginy/proline hydroxylase" evidence="4">
    <location>
        <begin position="17"/>
        <end position="159"/>
    </location>
</feature>
<comment type="caution">
    <text evidence="5">The sequence shown here is derived from an EMBL/GenBank/DDBJ whole genome shotgun (WGS) entry which is preliminary data.</text>
</comment>
<dbReference type="EMBL" id="JAVRAA010000010">
    <property type="protein sequence ID" value="MDT0338916.1"/>
    <property type="molecule type" value="Genomic_DNA"/>
</dbReference>
<dbReference type="GO" id="GO:0051213">
    <property type="term" value="F:dioxygenase activity"/>
    <property type="evidence" value="ECO:0007669"/>
    <property type="project" value="UniProtKB-KW"/>
</dbReference>
<proteinExistence type="inferred from homology"/>
<evidence type="ECO:0000256" key="1">
    <source>
        <dbReference type="ARBA" id="ARBA00007730"/>
    </source>
</evidence>
<dbReference type="InterPro" id="IPR027443">
    <property type="entry name" value="IPNS-like_sf"/>
</dbReference>